<dbReference type="PANTHER" id="PTHR34606:SF15">
    <property type="entry name" value="BON DOMAIN-CONTAINING PROTEIN"/>
    <property type="match status" value="1"/>
</dbReference>
<gene>
    <name evidence="3" type="ORF">WG78_13535</name>
</gene>
<dbReference type="Gene3D" id="3.30.1340.30">
    <property type="match status" value="1"/>
</dbReference>
<dbReference type="InterPro" id="IPR007055">
    <property type="entry name" value="BON_dom"/>
</dbReference>
<accession>A0A0N1JSF8</accession>
<sequence length="108" mass="10709">MKNAALAALFAVALFNTACSSAPQAAAPAAAAPAAAAAPKDAALAANVKAALDADSELAPFNLQVTGKDADVTINGNVDTGLQMAKAGMVAEKVKGVRYVANNIMPKQ</sequence>
<organism evidence="3 4">
    <name type="scientific">Amantichitinum ursilacus</name>
    <dbReference type="NCBI Taxonomy" id="857265"/>
    <lineage>
        <taxon>Bacteria</taxon>
        <taxon>Pseudomonadati</taxon>
        <taxon>Pseudomonadota</taxon>
        <taxon>Betaproteobacteria</taxon>
        <taxon>Neisseriales</taxon>
        <taxon>Chitinibacteraceae</taxon>
        <taxon>Amantichitinum</taxon>
    </lineage>
</organism>
<proteinExistence type="predicted"/>
<dbReference type="PROSITE" id="PS50914">
    <property type="entry name" value="BON"/>
    <property type="match status" value="1"/>
</dbReference>
<reference evidence="3 4" key="1">
    <citation type="submission" date="2015-07" db="EMBL/GenBank/DDBJ databases">
        <title>Draft genome sequence of the Amantichitinum ursilacus IGB-41, a new chitin-degrading bacterium.</title>
        <authorList>
            <person name="Kirstahler P."/>
            <person name="Guenther M."/>
            <person name="Grumaz C."/>
            <person name="Rupp S."/>
            <person name="Zibek S."/>
            <person name="Sohn K."/>
        </authorList>
    </citation>
    <scope>NUCLEOTIDE SEQUENCE [LARGE SCALE GENOMIC DNA]</scope>
    <source>
        <strain evidence="3 4">IGB-41</strain>
    </source>
</reference>
<dbReference type="Proteomes" id="UP000037939">
    <property type="component" value="Unassembled WGS sequence"/>
</dbReference>
<dbReference type="STRING" id="857265.WG78_13535"/>
<evidence type="ECO:0000313" key="4">
    <source>
        <dbReference type="Proteomes" id="UP000037939"/>
    </source>
</evidence>
<comment type="caution">
    <text evidence="3">The sequence shown here is derived from an EMBL/GenBank/DDBJ whole genome shotgun (WGS) entry which is preliminary data.</text>
</comment>
<evidence type="ECO:0000313" key="3">
    <source>
        <dbReference type="EMBL" id="KPC52085.1"/>
    </source>
</evidence>
<keyword evidence="4" id="KW-1185">Reference proteome</keyword>
<dbReference type="AlphaFoldDB" id="A0A0N1JSF8"/>
<dbReference type="RefSeq" id="WP_083459078.1">
    <property type="nucleotide sequence ID" value="NZ_LAQT01000010.1"/>
</dbReference>
<feature type="signal peptide" evidence="1">
    <location>
        <begin position="1"/>
        <end position="25"/>
    </location>
</feature>
<dbReference type="PANTHER" id="PTHR34606">
    <property type="entry name" value="BON DOMAIN-CONTAINING PROTEIN"/>
    <property type="match status" value="1"/>
</dbReference>
<evidence type="ECO:0000259" key="2">
    <source>
        <dbReference type="PROSITE" id="PS50914"/>
    </source>
</evidence>
<keyword evidence="1" id="KW-0732">Signal</keyword>
<feature type="domain" description="BON" evidence="2">
    <location>
        <begin position="40"/>
        <end position="108"/>
    </location>
</feature>
<name>A0A0N1JSF8_9NEIS</name>
<feature type="chain" id="PRO_5005875101" evidence="1">
    <location>
        <begin position="26"/>
        <end position="108"/>
    </location>
</feature>
<evidence type="ECO:0000256" key="1">
    <source>
        <dbReference type="SAM" id="SignalP"/>
    </source>
</evidence>
<dbReference type="InterPro" id="IPR051686">
    <property type="entry name" value="Lipoprotein_DolP"/>
</dbReference>
<dbReference type="EMBL" id="LAQT01000010">
    <property type="protein sequence ID" value="KPC52085.1"/>
    <property type="molecule type" value="Genomic_DNA"/>
</dbReference>
<dbReference type="OrthoDB" id="8591588at2"/>
<protein>
    <submittedName>
        <fullName evidence="3">Periplasmic protein</fullName>
    </submittedName>
</protein>
<dbReference type="Pfam" id="PF04972">
    <property type="entry name" value="BON"/>
    <property type="match status" value="1"/>
</dbReference>